<gene>
    <name evidence="4" type="ORF">SPPG_02069</name>
</gene>
<name>A0A0L0HNI7_SPIPD</name>
<dbReference type="AlphaFoldDB" id="A0A0L0HNI7"/>
<feature type="transmembrane region" description="Helical" evidence="2">
    <location>
        <begin position="40"/>
        <end position="61"/>
    </location>
</feature>
<dbReference type="Pfam" id="PF05529">
    <property type="entry name" value="Bap31"/>
    <property type="match status" value="1"/>
</dbReference>
<sequence>MAKAAGSLAGATTGSPIDASSHIANLNDLYTARFRGQRDFYILAFTLFCSTVLYQLHMLLIKMDKYRLQRNELRSKMSPRKDSASSSSKTTGVVEGLSKTVKEASSKVVDKVDAILHHGAATAANGTSPAIGAAPAEPGVAQKRTVFVTKEE</sequence>
<feature type="domain" description="BAP29/BAP31 transmembrane" evidence="3">
    <location>
        <begin position="26"/>
        <end position="66"/>
    </location>
</feature>
<dbReference type="OrthoDB" id="2132307at2759"/>
<keyword evidence="2" id="KW-0812">Transmembrane</keyword>
<evidence type="ECO:0000313" key="5">
    <source>
        <dbReference type="Proteomes" id="UP000053201"/>
    </source>
</evidence>
<evidence type="ECO:0000259" key="3">
    <source>
        <dbReference type="Pfam" id="PF05529"/>
    </source>
</evidence>
<evidence type="ECO:0000313" key="4">
    <source>
        <dbReference type="EMBL" id="KND02996.1"/>
    </source>
</evidence>
<dbReference type="GeneID" id="27685687"/>
<feature type="compositionally biased region" description="Basic and acidic residues" evidence="1">
    <location>
        <begin position="72"/>
        <end position="83"/>
    </location>
</feature>
<evidence type="ECO:0000256" key="2">
    <source>
        <dbReference type="SAM" id="Phobius"/>
    </source>
</evidence>
<reference evidence="4 5" key="1">
    <citation type="submission" date="2009-08" db="EMBL/GenBank/DDBJ databases">
        <title>The Genome Sequence of Spizellomyces punctatus strain DAOM BR117.</title>
        <authorList>
            <consortium name="The Broad Institute Genome Sequencing Platform"/>
            <person name="Russ C."/>
            <person name="Cuomo C."/>
            <person name="Shea T."/>
            <person name="Young S.K."/>
            <person name="Zeng Q."/>
            <person name="Koehrsen M."/>
            <person name="Haas B."/>
            <person name="Borodovsky M."/>
            <person name="Guigo R."/>
            <person name="Alvarado L."/>
            <person name="Berlin A."/>
            <person name="Bochicchio J."/>
            <person name="Borenstein D."/>
            <person name="Chapman S."/>
            <person name="Chen Z."/>
            <person name="Engels R."/>
            <person name="Freedman E."/>
            <person name="Gellesch M."/>
            <person name="Goldberg J."/>
            <person name="Griggs A."/>
            <person name="Gujja S."/>
            <person name="Heiman D."/>
            <person name="Hepburn T."/>
            <person name="Howarth C."/>
            <person name="Jen D."/>
            <person name="Larson L."/>
            <person name="Lewis B."/>
            <person name="Mehta T."/>
            <person name="Park D."/>
            <person name="Pearson M."/>
            <person name="Roberts A."/>
            <person name="Saif S."/>
            <person name="Shenoy N."/>
            <person name="Sisk P."/>
            <person name="Stolte C."/>
            <person name="Sykes S."/>
            <person name="Thomson T."/>
            <person name="Walk T."/>
            <person name="White J."/>
            <person name="Yandava C."/>
            <person name="Burger G."/>
            <person name="Gray M.W."/>
            <person name="Holland P.W.H."/>
            <person name="King N."/>
            <person name="Lang F.B.F."/>
            <person name="Roger A.J."/>
            <person name="Ruiz-Trillo I."/>
            <person name="Lander E."/>
            <person name="Nusbaum C."/>
        </authorList>
    </citation>
    <scope>NUCLEOTIDE SEQUENCE [LARGE SCALE GENOMIC DNA]</scope>
    <source>
        <strain evidence="4 5">DAOM BR117</strain>
    </source>
</reference>
<feature type="region of interest" description="Disordered" evidence="1">
    <location>
        <begin position="72"/>
        <end position="96"/>
    </location>
</feature>
<proteinExistence type="predicted"/>
<protein>
    <recommendedName>
        <fullName evidence="3">BAP29/BAP31 transmembrane domain-containing protein</fullName>
    </recommendedName>
</protein>
<dbReference type="InParanoid" id="A0A0L0HNI7"/>
<accession>A0A0L0HNI7</accession>
<keyword evidence="5" id="KW-1185">Reference proteome</keyword>
<dbReference type="InterPro" id="IPR040463">
    <property type="entry name" value="BAP29/BAP31_N"/>
</dbReference>
<keyword evidence="2" id="KW-1133">Transmembrane helix</keyword>
<dbReference type="RefSeq" id="XP_016611035.1">
    <property type="nucleotide sequence ID" value="XM_016750371.1"/>
</dbReference>
<organism evidence="4 5">
    <name type="scientific">Spizellomyces punctatus (strain DAOM BR117)</name>
    <dbReference type="NCBI Taxonomy" id="645134"/>
    <lineage>
        <taxon>Eukaryota</taxon>
        <taxon>Fungi</taxon>
        <taxon>Fungi incertae sedis</taxon>
        <taxon>Chytridiomycota</taxon>
        <taxon>Chytridiomycota incertae sedis</taxon>
        <taxon>Chytridiomycetes</taxon>
        <taxon>Spizellomycetales</taxon>
        <taxon>Spizellomycetaceae</taxon>
        <taxon>Spizellomyces</taxon>
    </lineage>
</organism>
<evidence type="ECO:0000256" key="1">
    <source>
        <dbReference type="SAM" id="MobiDB-lite"/>
    </source>
</evidence>
<keyword evidence="2" id="KW-0472">Membrane</keyword>
<dbReference type="Proteomes" id="UP000053201">
    <property type="component" value="Unassembled WGS sequence"/>
</dbReference>
<dbReference type="VEuPathDB" id="FungiDB:SPPG_02069"/>
<dbReference type="EMBL" id="KQ257452">
    <property type="protein sequence ID" value="KND02996.1"/>
    <property type="molecule type" value="Genomic_DNA"/>
</dbReference>